<dbReference type="EMBL" id="QPFP01000003">
    <property type="protein sequence ID" value="TEB37930.1"/>
    <property type="molecule type" value="Genomic_DNA"/>
</dbReference>
<evidence type="ECO:0000313" key="1">
    <source>
        <dbReference type="EMBL" id="TEB37930.1"/>
    </source>
</evidence>
<dbReference type="SUPFAM" id="SSF53067">
    <property type="entry name" value="Actin-like ATPase domain"/>
    <property type="match status" value="2"/>
</dbReference>
<accession>A0A4Y7TUR3</accession>
<dbReference type="PANTHER" id="PTHR14187:SF5">
    <property type="entry name" value="HEAT SHOCK 70 KDA PROTEIN 12A"/>
    <property type="match status" value="1"/>
</dbReference>
<reference evidence="1 2" key="1">
    <citation type="journal article" date="2019" name="Nat. Ecol. Evol.">
        <title>Megaphylogeny resolves global patterns of mushroom evolution.</title>
        <authorList>
            <person name="Varga T."/>
            <person name="Krizsan K."/>
            <person name="Foldi C."/>
            <person name="Dima B."/>
            <person name="Sanchez-Garcia M."/>
            <person name="Sanchez-Ramirez S."/>
            <person name="Szollosi G.J."/>
            <person name="Szarkandi J.G."/>
            <person name="Papp V."/>
            <person name="Albert L."/>
            <person name="Andreopoulos W."/>
            <person name="Angelini C."/>
            <person name="Antonin V."/>
            <person name="Barry K.W."/>
            <person name="Bougher N.L."/>
            <person name="Buchanan P."/>
            <person name="Buyck B."/>
            <person name="Bense V."/>
            <person name="Catcheside P."/>
            <person name="Chovatia M."/>
            <person name="Cooper J."/>
            <person name="Damon W."/>
            <person name="Desjardin D."/>
            <person name="Finy P."/>
            <person name="Geml J."/>
            <person name="Haridas S."/>
            <person name="Hughes K."/>
            <person name="Justo A."/>
            <person name="Karasinski D."/>
            <person name="Kautmanova I."/>
            <person name="Kiss B."/>
            <person name="Kocsube S."/>
            <person name="Kotiranta H."/>
            <person name="LaButti K.M."/>
            <person name="Lechner B.E."/>
            <person name="Liimatainen K."/>
            <person name="Lipzen A."/>
            <person name="Lukacs Z."/>
            <person name="Mihaltcheva S."/>
            <person name="Morgado L.N."/>
            <person name="Niskanen T."/>
            <person name="Noordeloos M.E."/>
            <person name="Ohm R.A."/>
            <person name="Ortiz-Santana B."/>
            <person name="Ovrebo C."/>
            <person name="Racz N."/>
            <person name="Riley R."/>
            <person name="Savchenko A."/>
            <person name="Shiryaev A."/>
            <person name="Soop K."/>
            <person name="Spirin V."/>
            <person name="Szebenyi C."/>
            <person name="Tomsovsky M."/>
            <person name="Tulloss R.E."/>
            <person name="Uehling J."/>
            <person name="Grigoriev I.V."/>
            <person name="Vagvolgyi C."/>
            <person name="Papp T."/>
            <person name="Martin F.M."/>
            <person name="Miettinen O."/>
            <person name="Hibbett D.S."/>
            <person name="Nagy L.G."/>
        </authorList>
    </citation>
    <scope>NUCLEOTIDE SEQUENCE [LARGE SCALE GENOMIC DNA]</scope>
    <source>
        <strain evidence="1 2">FP101781</strain>
    </source>
</reference>
<evidence type="ECO:0008006" key="3">
    <source>
        <dbReference type="Google" id="ProtNLM"/>
    </source>
</evidence>
<dbReference type="PANTHER" id="PTHR14187">
    <property type="entry name" value="ALPHA KINASE/ELONGATION FACTOR 2 KINASE"/>
    <property type="match status" value="1"/>
</dbReference>
<sequence>MALPARRKYVGDARRLLLAFDIGTTFSGISYSILDPGSVPEIRPVTRFPCQQHVGGDSKVPTVIYYDSNGDVRAIGAETLKEGIAEDAEENGWTQTRWFKLHLRPKPRPASIFSMFQRLNFAPESESDSIPPLPPGKTVVQVFADYMVYLFECAKEYITETHGARLWTSLEGDIMYVLTHPNGWGGPQQERMRQAAITARLIPDTDSGRARVTFVTEGEASLHFCLSNGLEIEGSDGDGVLIVDAGGGTIDLTAYRKLPDHSFEEIAVPRCHFQGAAYVTMRAEQFFKNLLSDTRFAQDVDTLTTRFDRNTKHVFRRDDEPHHIQFASHRERDVALSIRGGRLTLMGTDVATFFEPSIACIVQAVTDQISAAHAPIKTVFLVGGFSASHWLCENVRKGIEPLGVVVSRPDTHVNKAVSNGAVSFYLDGVVSSRMSRLTYGLKCRTTYDSTDPEHCRRGHLVQVHPVSGKPMLENSFSIILPKNTRVKKTTEFRESFGTSAFDRASLNDHATTVRCYTGQAENPCWIDEEPDMFSAVCIVKADTSSVKASVNKSTTGVTYYRIRFDVILLFGLTELKAQIAYLEDGVEKRGPATVVYEE</sequence>
<dbReference type="InterPro" id="IPR043129">
    <property type="entry name" value="ATPase_NBD"/>
</dbReference>
<protein>
    <recommendedName>
        <fullName evidence="3">Actin-like ATPase domain-containing protein</fullName>
    </recommendedName>
</protein>
<keyword evidence="2" id="KW-1185">Reference proteome</keyword>
<dbReference type="OrthoDB" id="2963168at2759"/>
<name>A0A4Y7TUR3_COPMI</name>
<dbReference type="Gene3D" id="3.30.420.40">
    <property type="match status" value="1"/>
</dbReference>
<dbReference type="CDD" id="cd10170">
    <property type="entry name" value="ASKHA_NBD_HSP70"/>
    <property type="match status" value="1"/>
</dbReference>
<dbReference type="Proteomes" id="UP000298030">
    <property type="component" value="Unassembled WGS sequence"/>
</dbReference>
<comment type="caution">
    <text evidence="1">The sequence shown here is derived from an EMBL/GenBank/DDBJ whole genome shotgun (WGS) entry which is preliminary data.</text>
</comment>
<dbReference type="AlphaFoldDB" id="A0A4Y7TUR3"/>
<evidence type="ECO:0000313" key="2">
    <source>
        <dbReference type="Proteomes" id="UP000298030"/>
    </source>
</evidence>
<proteinExistence type="predicted"/>
<dbReference type="STRING" id="71717.A0A4Y7TUR3"/>
<gene>
    <name evidence="1" type="ORF">FA13DRAFT_1725553</name>
</gene>
<organism evidence="1 2">
    <name type="scientific">Coprinellus micaceus</name>
    <name type="common">Glistening ink-cap mushroom</name>
    <name type="synonym">Coprinus micaceus</name>
    <dbReference type="NCBI Taxonomy" id="71717"/>
    <lineage>
        <taxon>Eukaryota</taxon>
        <taxon>Fungi</taxon>
        <taxon>Dikarya</taxon>
        <taxon>Basidiomycota</taxon>
        <taxon>Agaricomycotina</taxon>
        <taxon>Agaricomycetes</taxon>
        <taxon>Agaricomycetidae</taxon>
        <taxon>Agaricales</taxon>
        <taxon>Agaricineae</taxon>
        <taxon>Psathyrellaceae</taxon>
        <taxon>Coprinellus</taxon>
    </lineage>
</organism>